<organism evidence="1">
    <name type="scientific">marine metagenome</name>
    <dbReference type="NCBI Taxonomy" id="408172"/>
    <lineage>
        <taxon>unclassified sequences</taxon>
        <taxon>metagenomes</taxon>
        <taxon>ecological metagenomes</taxon>
    </lineage>
</organism>
<gene>
    <name evidence="1" type="ORF">METZ01_LOCUS181011</name>
</gene>
<dbReference type="AlphaFoldDB" id="A0A382CSB3"/>
<evidence type="ECO:0008006" key="2">
    <source>
        <dbReference type="Google" id="ProtNLM"/>
    </source>
</evidence>
<dbReference type="CDD" id="cd17040">
    <property type="entry name" value="Ubl_MoaD_like"/>
    <property type="match status" value="1"/>
</dbReference>
<protein>
    <recommendedName>
        <fullName evidence="2">Molybdopterin synthase sulfur carrier subunit</fullName>
    </recommendedName>
</protein>
<dbReference type="Gene3D" id="3.10.20.30">
    <property type="match status" value="1"/>
</dbReference>
<proteinExistence type="predicted"/>
<dbReference type="Pfam" id="PF02597">
    <property type="entry name" value="ThiS"/>
    <property type="match status" value="1"/>
</dbReference>
<name>A0A382CSB3_9ZZZZ</name>
<dbReference type="InterPro" id="IPR012675">
    <property type="entry name" value="Beta-grasp_dom_sf"/>
</dbReference>
<evidence type="ECO:0000313" key="1">
    <source>
        <dbReference type="EMBL" id="SVB28157.1"/>
    </source>
</evidence>
<reference evidence="1" key="1">
    <citation type="submission" date="2018-05" db="EMBL/GenBank/DDBJ databases">
        <authorList>
            <person name="Lanie J.A."/>
            <person name="Ng W.-L."/>
            <person name="Kazmierczak K.M."/>
            <person name="Andrzejewski T.M."/>
            <person name="Davidsen T.M."/>
            <person name="Wayne K.J."/>
            <person name="Tettelin H."/>
            <person name="Glass J.I."/>
            <person name="Rusch D."/>
            <person name="Podicherti R."/>
            <person name="Tsui H.-C.T."/>
            <person name="Winkler M.E."/>
        </authorList>
    </citation>
    <scope>NUCLEOTIDE SEQUENCE</scope>
</reference>
<dbReference type="InterPro" id="IPR003749">
    <property type="entry name" value="ThiS/MoaD-like"/>
</dbReference>
<sequence>MAKVVIPAGLSQQFTGGNSEFEIDAKTVRAIIRCLDKDFPGIGKAIEIDMAVAVDGEIYHDPLLESVAPDSEVYFLPRIGGG</sequence>
<dbReference type="SUPFAM" id="SSF54285">
    <property type="entry name" value="MoaD/ThiS"/>
    <property type="match status" value="1"/>
</dbReference>
<dbReference type="InterPro" id="IPR016155">
    <property type="entry name" value="Mopterin_synth/thiamin_S_b"/>
</dbReference>
<accession>A0A382CSB3</accession>
<dbReference type="EMBL" id="UINC01035560">
    <property type="protein sequence ID" value="SVB28157.1"/>
    <property type="molecule type" value="Genomic_DNA"/>
</dbReference>